<organism evidence="1 2">
    <name type="scientific">Marssonina brunnea f. sp. multigermtubi (strain MB_m1)</name>
    <name type="common">Marssonina leaf spot fungus</name>
    <dbReference type="NCBI Taxonomy" id="1072389"/>
    <lineage>
        <taxon>Eukaryota</taxon>
        <taxon>Fungi</taxon>
        <taxon>Dikarya</taxon>
        <taxon>Ascomycota</taxon>
        <taxon>Pezizomycotina</taxon>
        <taxon>Leotiomycetes</taxon>
        <taxon>Helotiales</taxon>
        <taxon>Drepanopezizaceae</taxon>
        <taxon>Drepanopeziza</taxon>
    </lineage>
</organism>
<evidence type="ECO:0000313" key="1">
    <source>
        <dbReference type="EMBL" id="EKD15129.1"/>
    </source>
</evidence>
<reference evidence="1 2" key="1">
    <citation type="journal article" date="2012" name="BMC Genomics">
        <title>Sequencing the genome of Marssonina brunnea reveals fungus-poplar co-evolution.</title>
        <authorList>
            <person name="Zhu S."/>
            <person name="Cao Y.-Z."/>
            <person name="Jiang C."/>
            <person name="Tan B.-Y."/>
            <person name="Wang Z."/>
            <person name="Feng S."/>
            <person name="Zhang L."/>
            <person name="Su X.-H."/>
            <person name="Brejova B."/>
            <person name="Vinar T."/>
            <person name="Xu M."/>
            <person name="Wang M.-X."/>
            <person name="Zhang S.-G."/>
            <person name="Huang M.-R."/>
            <person name="Wu R."/>
            <person name="Zhou Y."/>
        </authorList>
    </citation>
    <scope>NUCLEOTIDE SEQUENCE [LARGE SCALE GENOMIC DNA]</scope>
    <source>
        <strain evidence="1 2">MB_m1</strain>
    </source>
</reference>
<dbReference type="InParanoid" id="K1XRA7"/>
<dbReference type="HOGENOM" id="CLU_014991_0_1_1"/>
<accession>K1XRA7</accession>
<keyword evidence="2" id="KW-1185">Reference proteome</keyword>
<gene>
    <name evidence="1" type="ORF">MBM_06890</name>
</gene>
<dbReference type="AlphaFoldDB" id="K1XRA7"/>
<evidence type="ECO:0000313" key="2">
    <source>
        <dbReference type="Proteomes" id="UP000006753"/>
    </source>
</evidence>
<dbReference type="OrthoDB" id="3563138at2759"/>
<dbReference type="Proteomes" id="UP000006753">
    <property type="component" value="Unassembled WGS sequence"/>
</dbReference>
<dbReference type="EMBL" id="JH921443">
    <property type="protein sequence ID" value="EKD15129.1"/>
    <property type="molecule type" value="Genomic_DNA"/>
</dbReference>
<sequence length="270" mass="30398">MSLLRTLESNLLPIRPLAKHGTPAYGTPSAFDDDGNDFLELRAIDPYLRAKELALFARSFLKELNRYGLTFDDYLAAFLIMLTKEAITFYYNYVIKAKLLTFKANAIAKENLGTSLSECFEKLAKKLKGIQSSLRLSLKDNRSFANKLYSACKNVLKITIARMNLAFIFTAVVANIRRAIAFTTETSRPFAKASFVITHGTFNADEVYKQLEIQTAFHAFTSQIETQNVLASKAEIYIASKYFENVFIRLMIDSGAANFFTASLPQLRAL</sequence>
<name>K1XRA7_MARBU</name>
<protein>
    <submittedName>
        <fullName evidence="1">Uncharacterized protein</fullName>
    </submittedName>
</protein>
<dbReference type="KEGG" id="mbe:MBM_06890"/>
<proteinExistence type="predicted"/>